<dbReference type="EMBL" id="QJNU01000749">
    <property type="protein sequence ID" value="RYO87535.1"/>
    <property type="molecule type" value="Genomic_DNA"/>
</dbReference>
<comment type="subcellular location">
    <subcellularLocation>
        <location evidence="1">Golgi apparatus membrane</location>
        <topology evidence="1">Peripheral membrane protein</topology>
    </subcellularLocation>
</comment>
<feature type="region of interest" description="Disordered" evidence="10">
    <location>
        <begin position="358"/>
        <end position="382"/>
    </location>
</feature>
<dbReference type="Pfam" id="PF08318">
    <property type="entry name" value="COG4_m"/>
    <property type="match status" value="1"/>
</dbReference>
<dbReference type="GO" id="GO:0000139">
    <property type="term" value="C:Golgi membrane"/>
    <property type="evidence" value="ECO:0007669"/>
    <property type="project" value="UniProtKB-SubCell"/>
</dbReference>
<evidence type="ECO:0000256" key="7">
    <source>
        <dbReference type="ARBA" id="ARBA00023136"/>
    </source>
</evidence>
<evidence type="ECO:0000256" key="3">
    <source>
        <dbReference type="ARBA" id="ARBA00020975"/>
    </source>
</evidence>
<reference evidence="12 13" key="1">
    <citation type="submission" date="2018-06" db="EMBL/GenBank/DDBJ databases">
        <title>Complete Genomes of Monosporascus.</title>
        <authorList>
            <person name="Robinson A.J."/>
            <person name="Natvig D.O."/>
        </authorList>
    </citation>
    <scope>NUCLEOTIDE SEQUENCE [LARGE SCALE GENOMIC DNA]</scope>
    <source>
        <strain evidence="12 13">CBS 110550</strain>
    </source>
</reference>
<sequence>MSANSIPNGDSPVQQHTPNPDKLKNSSSGGGTNPSIQNVTALSDVRAALAALHTRESTITSRLGALLSSQAELSRELGRLDLLRANLGSQVIATRSISNGMLASAAETAGRLSNRVKELDLEKDRVQQTLGVVEQVAELKACVHGVVGSMGAPQDWEAAAGYISRASKIPEAIVRGGFAAAVVPSVEVPDAPWVTLENAKESLCGLFLREFEKAAKEGDGAKVTRFFKLFPLITRGDIGLDVYGRYVCQGVAGTARGALKEAPIDAGRKDGFFYANALTKLFEHIAQIVENHGGLVERHYGEGKMVKVIERLQMEADVQGGIILDSWSDERGVDRRLTDVKSYPFSFLVQSFLPPQRGVGGTPRMNSPALGGGTNSRNSEDEGVNMKEVDGLLSEIAVMLGRWSLYSRFLAGKCKNPEAPGDTDLTVPDVLTKSNLNRKVSAKLISPYNVMSTFFFRRSVEKAFQLDEMPSGLSLNLNKPVDGNAPYIISAVDDVMYIVSAVLQKSMSTSQKEVVGSVIPSVGRVLGSDFIGMIQRKMRDESYPKPVIQRGFPPEDKIVAFIVLINSLDVSNEYLERIITTRLGVPSDEPNGASHSTHPLAASFPFQNDVKFVTATLNSLKSSFTTKASELLADGLQVLFNNVVKLRLQQVMADTFRDADYSLTEDELAEIARQNDTDEEEVLDYVQRQFERGWDALMKPIARIMTPKTFNTLIDLTAKHLARVLEKRVWSSSRKANAYGAIRMERDFSGIISTVSRGNYGARELFARVSQTLMIANMEEEEWEELGAAGDEDVIQWVLDEDERRKARNLIKE</sequence>
<dbReference type="InterPro" id="IPR048680">
    <property type="entry name" value="COG4_N"/>
</dbReference>
<keyword evidence="4" id="KW-0813">Transport</keyword>
<dbReference type="SMART" id="SM00762">
    <property type="entry name" value="Cog4"/>
    <property type="match status" value="1"/>
</dbReference>
<dbReference type="GO" id="GO:0015031">
    <property type="term" value="P:protein transport"/>
    <property type="evidence" value="ECO:0007669"/>
    <property type="project" value="UniProtKB-KW"/>
</dbReference>
<dbReference type="PANTHER" id="PTHR24016">
    <property type="entry name" value="CONSERVED OLIGOMERIC GOLGI COMPLEX SUBUNIT 4"/>
    <property type="match status" value="1"/>
</dbReference>
<dbReference type="PANTHER" id="PTHR24016:SF0">
    <property type="entry name" value="CONSERVED OLIGOMERIC GOLGI COMPLEX SUBUNIT 4"/>
    <property type="match status" value="1"/>
</dbReference>
<feature type="region of interest" description="Disordered" evidence="10">
    <location>
        <begin position="1"/>
        <end position="37"/>
    </location>
</feature>
<evidence type="ECO:0000256" key="9">
    <source>
        <dbReference type="SAM" id="Coils"/>
    </source>
</evidence>
<dbReference type="Pfam" id="PF20663">
    <property type="entry name" value="COG4_N"/>
    <property type="match status" value="1"/>
</dbReference>
<dbReference type="InterPro" id="IPR048684">
    <property type="entry name" value="COG4_C"/>
</dbReference>
<protein>
    <recommendedName>
        <fullName evidence="3">Conserved oligomeric Golgi complex subunit 4</fullName>
    </recommendedName>
    <alternativeName>
        <fullName evidence="8">Component of oligomeric Golgi complex 4</fullName>
    </alternativeName>
</protein>
<evidence type="ECO:0000259" key="11">
    <source>
        <dbReference type="SMART" id="SM00762"/>
    </source>
</evidence>
<feature type="coiled-coil region" evidence="9">
    <location>
        <begin position="102"/>
        <end position="129"/>
    </location>
</feature>
<evidence type="ECO:0000313" key="12">
    <source>
        <dbReference type="EMBL" id="RYO87535.1"/>
    </source>
</evidence>
<organism evidence="12 13">
    <name type="scientific">Monosporascus ibericus</name>
    <dbReference type="NCBI Taxonomy" id="155417"/>
    <lineage>
        <taxon>Eukaryota</taxon>
        <taxon>Fungi</taxon>
        <taxon>Dikarya</taxon>
        <taxon>Ascomycota</taxon>
        <taxon>Pezizomycotina</taxon>
        <taxon>Sordariomycetes</taxon>
        <taxon>Xylariomycetidae</taxon>
        <taxon>Xylariales</taxon>
        <taxon>Xylariales incertae sedis</taxon>
        <taxon>Monosporascus</taxon>
    </lineage>
</organism>
<evidence type="ECO:0000256" key="4">
    <source>
        <dbReference type="ARBA" id="ARBA00022448"/>
    </source>
</evidence>
<dbReference type="STRING" id="155417.A0A4V1X953"/>
<accession>A0A4V1X953</accession>
<dbReference type="InterPro" id="IPR013167">
    <property type="entry name" value="COG4_M"/>
</dbReference>
<evidence type="ECO:0000256" key="1">
    <source>
        <dbReference type="ARBA" id="ARBA00004395"/>
    </source>
</evidence>
<evidence type="ECO:0000256" key="2">
    <source>
        <dbReference type="ARBA" id="ARBA00009215"/>
    </source>
</evidence>
<comment type="caution">
    <text evidence="12">The sequence shown here is derived from an EMBL/GenBank/DDBJ whole genome shotgun (WGS) entry which is preliminary data.</text>
</comment>
<dbReference type="Pfam" id="PF20662">
    <property type="entry name" value="COG4_C"/>
    <property type="match status" value="1"/>
</dbReference>
<proteinExistence type="inferred from homology"/>
<keyword evidence="9" id="KW-0175">Coiled coil</keyword>
<feature type="compositionally biased region" description="Polar residues" evidence="10">
    <location>
        <begin position="1"/>
        <end position="18"/>
    </location>
</feature>
<keyword evidence="5" id="KW-0653">Protein transport</keyword>
<keyword evidence="13" id="KW-1185">Reference proteome</keyword>
<evidence type="ECO:0000256" key="6">
    <source>
        <dbReference type="ARBA" id="ARBA00023034"/>
    </source>
</evidence>
<dbReference type="Gene3D" id="1.20.58.1970">
    <property type="match status" value="1"/>
</dbReference>
<dbReference type="OrthoDB" id="47059at2759"/>
<gene>
    <name evidence="12" type="ORF">DL764_008847</name>
</gene>
<evidence type="ECO:0000313" key="13">
    <source>
        <dbReference type="Proteomes" id="UP000293360"/>
    </source>
</evidence>
<dbReference type="Proteomes" id="UP000293360">
    <property type="component" value="Unassembled WGS sequence"/>
</dbReference>
<name>A0A4V1X953_9PEZI</name>
<evidence type="ECO:0000256" key="10">
    <source>
        <dbReference type="SAM" id="MobiDB-lite"/>
    </source>
</evidence>
<comment type="similarity">
    <text evidence="2">Belongs to the COG4 family.</text>
</comment>
<keyword evidence="6" id="KW-0333">Golgi apparatus</keyword>
<keyword evidence="7" id="KW-0472">Membrane</keyword>
<dbReference type="AlphaFoldDB" id="A0A4V1X953"/>
<evidence type="ECO:0000256" key="8">
    <source>
        <dbReference type="ARBA" id="ARBA00031340"/>
    </source>
</evidence>
<dbReference type="InterPro" id="IPR048682">
    <property type="entry name" value="COG4"/>
</dbReference>
<evidence type="ECO:0000256" key="5">
    <source>
        <dbReference type="ARBA" id="ARBA00022927"/>
    </source>
</evidence>
<feature type="domain" description="COG4 transport protein middle alpha-helical bundle" evidence="11">
    <location>
        <begin position="196"/>
        <end position="539"/>
    </location>
</feature>